<evidence type="ECO:0000313" key="2">
    <source>
        <dbReference type="Proteomes" id="UP000295447"/>
    </source>
</evidence>
<dbReference type="AlphaFoldDB" id="A0A4R7ZNK2"/>
<dbReference type="OrthoDB" id="9794834at2"/>
<evidence type="ECO:0000313" key="1">
    <source>
        <dbReference type="EMBL" id="TDW19449.1"/>
    </source>
</evidence>
<dbReference type="Gene3D" id="1.10.10.2910">
    <property type="match status" value="1"/>
</dbReference>
<dbReference type="Proteomes" id="UP000295447">
    <property type="component" value="Unassembled WGS sequence"/>
</dbReference>
<protein>
    <submittedName>
        <fullName evidence="1">Uncharacterized protein DUF955</fullName>
    </submittedName>
</protein>
<dbReference type="EMBL" id="SODF01000002">
    <property type="protein sequence ID" value="TDW19449.1"/>
    <property type="molecule type" value="Genomic_DNA"/>
</dbReference>
<proteinExistence type="predicted"/>
<gene>
    <name evidence="1" type="ORF">EV650_6058</name>
</gene>
<comment type="caution">
    <text evidence="1">The sequence shown here is derived from an EMBL/GenBank/DDBJ whole genome shotgun (WGS) entry which is preliminary data.</text>
</comment>
<reference evidence="1 2" key="1">
    <citation type="submission" date="2019-03" db="EMBL/GenBank/DDBJ databases">
        <title>Genomic Encyclopedia of Type Strains, Phase III (KMG-III): the genomes of soil and plant-associated and newly described type strains.</title>
        <authorList>
            <person name="Whitman W."/>
        </authorList>
    </citation>
    <scope>NUCLEOTIDE SEQUENCE [LARGE SCALE GENOMIC DNA]</scope>
    <source>
        <strain evidence="1 2">VKM Ac-2570</strain>
    </source>
</reference>
<sequence>MAASELEIARARMPGVPDAVLVESMIERFGRQLDLKPPADLHLAASYQQIKHIRYAEMDWAGMLTPSSDGTFTITVRASDRSHRKNFTIGHEITHTFLPGYTVVQKRCGSSGSATFLARDGRLEALADVGAAVLLLPRRFLRPVFADTPFSIVAMKRIADSHHASLDATLRQLLHLIDRSGIVVDLRQTSDRDGGTQIAVHRVFSNSPWCAVAPSQLRGTQIPESHPLCAVFDGGPVDDILDLSLLRTTTRTADISALTDPYTDNEGNLVMRSLVLATPHQYQPHRCAMPGGPLDAVLASN</sequence>
<keyword evidence="2" id="KW-1185">Reference proteome</keyword>
<accession>A0A4R7ZNK2</accession>
<organism evidence="1 2">
    <name type="scientific">Kribbella kalugense</name>
    <dbReference type="NCBI Taxonomy" id="2512221"/>
    <lineage>
        <taxon>Bacteria</taxon>
        <taxon>Bacillati</taxon>
        <taxon>Actinomycetota</taxon>
        <taxon>Actinomycetes</taxon>
        <taxon>Propionibacteriales</taxon>
        <taxon>Kribbellaceae</taxon>
        <taxon>Kribbella</taxon>
    </lineage>
</organism>
<name>A0A4R7ZNK2_9ACTN</name>
<dbReference type="RefSeq" id="WP_134122313.1">
    <property type="nucleotide sequence ID" value="NZ_SODF01000002.1"/>
</dbReference>